<feature type="transmembrane region" description="Helical" evidence="9">
    <location>
        <begin position="40"/>
        <end position="58"/>
    </location>
</feature>
<feature type="transmembrane region" description="Helical" evidence="9">
    <location>
        <begin position="15"/>
        <end position="34"/>
    </location>
</feature>
<evidence type="ECO:0000256" key="5">
    <source>
        <dbReference type="ARBA" id="ARBA00022927"/>
    </source>
</evidence>
<protein>
    <recommendedName>
        <fullName evidence="9">Protein translocase subunit SecE</fullName>
    </recommendedName>
</protein>
<evidence type="ECO:0000256" key="9">
    <source>
        <dbReference type="HAMAP-Rule" id="MF_00422"/>
    </source>
</evidence>
<comment type="subunit">
    <text evidence="9">Component of the Sec protein translocase complex. Heterotrimer consisting of SecY, SecE and SecG subunits. The heterotrimers can form oligomers, although 1 heterotrimer is thought to be able to translocate proteins. Interacts with the ribosome. Interacts with SecDF, and other proteins may be involved. Interacts with SecA.</text>
</comment>
<dbReference type="PRINTS" id="PR01650">
    <property type="entry name" value="SECETRNLCASE"/>
</dbReference>
<organism evidence="10 11">
    <name type="scientific">Permianibacter aggregans</name>
    <dbReference type="NCBI Taxonomy" id="1510150"/>
    <lineage>
        <taxon>Bacteria</taxon>
        <taxon>Pseudomonadati</taxon>
        <taxon>Pseudomonadota</taxon>
        <taxon>Gammaproteobacteria</taxon>
        <taxon>Pseudomonadales</taxon>
        <taxon>Pseudomonadaceae</taxon>
        <taxon>Permianibacter</taxon>
    </lineage>
</organism>
<dbReference type="AlphaFoldDB" id="A0A4V3D643"/>
<dbReference type="InterPro" id="IPR005807">
    <property type="entry name" value="SecE_bac"/>
</dbReference>
<dbReference type="GO" id="GO:0008320">
    <property type="term" value="F:protein transmembrane transporter activity"/>
    <property type="evidence" value="ECO:0007669"/>
    <property type="project" value="UniProtKB-UniRule"/>
</dbReference>
<comment type="similarity">
    <text evidence="9">Belongs to the SecE/SEC61-gamma family.</text>
</comment>
<dbReference type="Gene3D" id="1.20.5.1030">
    <property type="entry name" value="Preprotein translocase secy subunit"/>
    <property type="match status" value="1"/>
</dbReference>
<feature type="transmembrane region" description="Helical" evidence="9">
    <location>
        <begin position="93"/>
        <end position="114"/>
    </location>
</feature>
<dbReference type="OrthoDB" id="9806365at2"/>
<dbReference type="GO" id="GO:0043952">
    <property type="term" value="P:protein transport by the Sec complex"/>
    <property type="evidence" value="ECO:0007669"/>
    <property type="project" value="UniProtKB-UniRule"/>
</dbReference>
<dbReference type="GO" id="GO:0065002">
    <property type="term" value="P:intracellular protein transmembrane transport"/>
    <property type="evidence" value="ECO:0007669"/>
    <property type="project" value="UniProtKB-UniRule"/>
</dbReference>
<keyword evidence="3 9" id="KW-1003">Cell membrane</keyword>
<proteinExistence type="inferred from homology"/>
<evidence type="ECO:0000256" key="6">
    <source>
        <dbReference type="ARBA" id="ARBA00022989"/>
    </source>
</evidence>
<evidence type="ECO:0000256" key="7">
    <source>
        <dbReference type="ARBA" id="ARBA00023010"/>
    </source>
</evidence>
<reference evidence="10 11" key="1">
    <citation type="submission" date="2019-03" db="EMBL/GenBank/DDBJ databases">
        <title>Genomic Encyclopedia of Type Strains, Phase IV (KMG-IV): sequencing the most valuable type-strain genomes for metagenomic binning, comparative biology and taxonomic classification.</title>
        <authorList>
            <person name="Goeker M."/>
        </authorList>
    </citation>
    <scope>NUCLEOTIDE SEQUENCE [LARGE SCALE GENOMIC DNA]</scope>
    <source>
        <strain evidence="10 11">DSM 103792</strain>
    </source>
</reference>
<evidence type="ECO:0000256" key="2">
    <source>
        <dbReference type="ARBA" id="ARBA00022448"/>
    </source>
</evidence>
<accession>A0A4V3D643</accession>
<evidence type="ECO:0000256" key="1">
    <source>
        <dbReference type="ARBA" id="ARBA00004370"/>
    </source>
</evidence>
<sequence length="122" mass="13655">MTSSVEQNVSRTDPLKWAIVLALLAGAVIGNQYFAELAAWMRVLAIVVMVVLALLVAYTTNKGREIFDFGKESRTEIRKVVWPTRQETVQTTLIVAAFTVVIALFMWFVDWVLIKLVGLVIA</sequence>
<comment type="subcellular location">
    <subcellularLocation>
        <location evidence="1">Membrane</location>
    </subcellularLocation>
</comment>
<dbReference type="GO" id="GO:0009306">
    <property type="term" value="P:protein secretion"/>
    <property type="evidence" value="ECO:0007669"/>
    <property type="project" value="UniProtKB-UniRule"/>
</dbReference>
<dbReference type="PANTHER" id="PTHR33910">
    <property type="entry name" value="PROTEIN TRANSLOCASE SUBUNIT SECE"/>
    <property type="match status" value="1"/>
</dbReference>
<dbReference type="InterPro" id="IPR038379">
    <property type="entry name" value="SecE_sf"/>
</dbReference>
<keyword evidence="8 9" id="KW-0472">Membrane</keyword>
<dbReference type="EMBL" id="SNYM01000034">
    <property type="protein sequence ID" value="TDQ42567.1"/>
    <property type="molecule type" value="Genomic_DNA"/>
</dbReference>
<dbReference type="InterPro" id="IPR001901">
    <property type="entry name" value="Translocase_SecE/Sec61-g"/>
</dbReference>
<dbReference type="Proteomes" id="UP000295375">
    <property type="component" value="Unassembled WGS sequence"/>
</dbReference>
<dbReference type="RefSeq" id="WP_133593832.1">
    <property type="nucleotide sequence ID" value="NZ_CP037953.1"/>
</dbReference>
<dbReference type="NCBIfam" id="TIGR00964">
    <property type="entry name" value="secE_bact"/>
    <property type="match status" value="1"/>
</dbReference>
<keyword evidence="6 9" id="KW-1133">Transmembrane helix</keyword>
<name>A0A4V3D643_9GAMM</name>
<dbReference type="PROSITE" id="PS01067">
    <property type="entry name" value="SECE_SEC61G"/>
    <property type="match status" value="1"/>
</dbReference>
<evidence type="ECO:0000313" key="11">
    <source>
        <dbReference type="Proteomes" id="UP000295375"/>
    </source>
</evidence>
<comment type="caution">
    <text evidence="9">Lacks conserved residue(s) required for the propagation of feature annotation.</text>
</comment>
<keyword evidence="5 9" id="KW-0653">Protein transport</keyword>
<dbReference type="GO" id="GO:0005886">
    <property type="term" value="C:plasma membrane"/>
    <property type="evidence" value="ECO:0007669"/>
    <property type="project" value="UniProtKB-UniRule"/>
</dbReference>
<keyword evidence="4 9" id="KW-0812">Transmembrane</keyword>
<evidence type="ECO:0000313" key="10">
    <source>
        <dbReference type="EMBL" id="TDQ42567.1"/>
    </source>
</evidence>
<keyword evidence="2 9" id="KW-0813">Transport</keyword>
<keyword evidence="11" id="KW-1185">Reference proteome</keyword>
<dbReference type="HAMAP" id="MF_00422">
    <property type="entry name" value="SecE"/>
    <property type="match status" value="1"/>
</dbReference>
<comment type="function">
    <text evidence="9">Essential subunit of the Sec protein translocation channel SecYEG. Clamps together the 2 halves of SecY. May contact the channel plug during translocation.</text>
</comment>
<dbReference type="NCBIfam" id="NF004372">
    <property type="entry name" value="PRK05740.1-2"/>
    <property type="match status" value="1"/>
</dbReference>
<comment type="caution">
    <text evidence="10">The sequence shown here is derived from an EMBL/GenBank/DDBJ whole genome shotgun (WGS) entry which is preliminary data.</text>
</comment>
<gene>
    <name evidence="9" type="primary">secE</name>
    <name evidence="10" type="ORF">EV696_13411</name>
</gene>
<dbReference type="Pfam" id="PF00584">
    <property type="entry name" value="SecE"/>
    <property type="match status" value="1"/>
</dbReference>
<dbReference type="GO" id="GO:0006605">
    <property type="term" value="P:protein targeting"/>
    <property type="evidence" value="ECO:0007669"/>
    <property type="project" value="UniProtKB-UniRule"/>
</dbReference>
<dbReference type="PANTHER" id="PTHR33910:SF1">
    <property type="entry name" value="PROTEIN TRANSLOCASE SUBUNIT SECE"/>
    <property type="match status" value="1"/>
</dbReference>
<keyword evidence="7 9" id="KW-0811">Translocation</keyword>
<evidence type="ECO:0000256" key="3">
    <source>
        <dbReference type="ARBA" id="ARBA00022475"/>
    </source>
</evidence>
<evidence type="ECO:0000256" key="4">
    <source>
        <dbReference type="ARBA" id="ARBA00022692"/>
    </source>
</evidence>
<evidence type="ECO:0000256" key="8">
    <source>
        <dbReference type="ARBA" id="ARBA00023136"/>
    </source>
</evidence>